<evidence type="ECO:0000256" key="1">
    <source>
        <dbReference type="SAM" id="MobiDB-lite"/>
    </source>
</evidence>
<feature type="region of interest" description="Disordered" evidence="1">
    <location>
        <begin position="98"/>
        <end position="137"/>
    </location>
</feature>
<organism evidence="2 3">
    <name type="scientific">Asparagus officinalis</name>
    <name type="common">Garden asparagus</name>
    <dbReference type="NCBI Taxonomy" id="4686"/>
    <lineage>
        <taxon>Eukaryota</taxon>
        <taxon>Viridiplantae</taxon>
        <taxon>Streptophyta</taxon>
        <taxon>Embryophyta</taxon>
        <taxon>Tracheophyta</taxon>
        <taxon>Spermatophyta</taxon>
        <taxon>Magnoliopsida</taxon>
        <taxon>Liliopsida</taxon>
        <taxon>Asparagales</taxon>
        <taxon>Asparagaceae</taxon>
        <taxon>Asparagoideae</taxon>
        <taxon>Asparagus</taxon>
    </lineage>
</organism>
<evidence type="ECO:0000313" key="3">
    <source>
        <dbReference type="Proteomes" id="UP000243459"/>
    </source>
</evidence>
<evidence type="ECO:0000313" key="2">
    <source>
        <dbReference type="EMBL" id="ONK62160.1"/>
    </source>
</evidence>
<dbReference type="Proteomes" id="UP000243459">
    <property type="component" value="Chromosome 7"/>
</dbReference>
<protein>
    <submittedName>
        <fullName evidence="2">Uncharacterized protein</fullName>
    </submittedName>
</protein>
<dbReference type="Gramene" id="ONK62160">
    <property type="protein sequence ID" value="ONK62160"/>
    <property type="gene ID" value="A4U43_C07F1010"/>
</dbReference>
<dbReference type="AlphaFoldDB" id="A0A5P1EDC3"/>
<reference evidence="3" key="1">
    <citation type="journal article" date="2017" name="Nat. Commun.">
        <title>The asparagus genome sheds light on the origin and evolution of a young Y chromosome.</title>
        <authorList>
            <person name="Harkess A."/>
            <person name="Zhou J."/>
            <person name="Xu C."/>
            <person name="Bowers J.E."/>
            <person name="Van der Hulst R."/>
            <person name="Ayyampalayam S."/>
            <person name="Mercati F."/>
            <person name="Riccardi P."/>
            <person name="McKain M.R."/>
            <person name="Kakrana A."/>
            <person name="Tang H."/>
            <person name="Ray J."/>
            <person name="Groenendijk J."/>
            <person name="Arikit S."/>
            <person name="Mathioni S.M."/>
            <person name="Nakano M."/>
            <person name="Shan H."/>
            <person name="Telgmann-Rauber A."/>
            <person name="Kanno A."/>
            <person name="Yue Z."/>
            <person name="Chen H."/>
            <person name="Li W."/>
            <person name="Chen Y."/>
            <person name="Xu X."/>
            <person name="Zhang Y."/>
            <person name="Luo S."/>
            <person name="Chen H."/>
            <person name="Gao J."/>
            <person name="Mao Z."/>
            <person name="Pires J.C."/>
            <person name="Luo M."/>
            <person name="Kudrna D."/>
            <person name="Wing R.A."/>
            <person name="Meyers B.C."/>
            <person name="Yi K."/>
            <person name="Kong H."/>
            <person name="Lavrijsen P."/>
            <person name="Sunseri F."/>
            <person name="Falavigna A."/>
            <person name="Ye Y."/>
            <person name="Leebens-Mack J.H."/>
            <person name="Chen G."/>
        </authorList>
    </citation>
    <scope>NUCLEOTIDE SEQUENCE [LARGE SCALE GENOMIC DNA]</scope>
    <source>
        <strain evidence="3">cv. DH0086</strain>
    </source>
</reference>
<gene>
    <name evidence="2" type="ORF">A4U43_C07F1010</name>
</gene>
<dbReference type="EMBL" id="CM007387">
    <property type="protein sequence ID" value="ONK62160.1"/>
    <property type="molecule type" value="Genomic_DNA"/>
</dbReference>
<proteinExistence type="predicted"/>
<accession>A0A5P1EDC3</accession>
<sequence>MVVFGIHVGHRTALPSVVVRKSAERVGHGVSGPCPGCAGPETRAKSAVRGAGAELAKHLSVPGPARNSAQNMAAAFFDCPAGRAGPAAGGPAITVTKRDVARAGPDQPGPARRRVTKRDGFAGPGATPAPPGRTVTSSILIMASEPSS</sequence>
<name>A0A5P1EDC3_ASPOF</name>
<keyword evidence="3" id="KW-1185">Reference proteome</keyword>